<sequence>MKCMKKLLLVDGNSMLFRTYYATIGQSRRMTTSQGIPTNAVFGFIHLLQKAIAQIEPDAMLVAWDCGKPTFRHERFEAYKGTRKELDEELIVQMPIVREYLDAANITRYEEEGYEADDIIGSMAASAPDMETYILTSDRDLLQLVDDSTRVILMKKGLAELDIVDKPELEKRYGLSPAQITDLKGLMGDASDNIPGVRHIGEKTALKLLHDFQTVEGVYAHLDQIRGKRREYLEEGKESAFLSKELATIYREMKLPFSMEDLALNPDSPQDFYRKYEMRSLLAQEEAQAVQQSWEIEAIDRLEFDPDGDIMLAVASLDPFMDQTLYGFVFPHGNTAAWLPVDKALEDPSFVTSRAWTTWDSKDFMHLLDRSGFPPARFSEDLHVASFLLYSQATSIDTLMEALEIVLPETFRDLGMKSKGGSSVERMKPVMAALAGQLAQKKDAVLARLKEEDMDTLYRTIELPLIPVLYEMEKNGIQCDRGRLEQLRAEFQERMDSLAEKIYELAGHPFKIESPKQLGTVLFDELGLKGGRKRSTAADVLEKLRDEHPIAELILEYRKYSKFMTTYITGLVRYIVDGKIHTTFNQTMTQTGRLSSSDPNLQNISVRDEEGRQIRSMFTAPEGHVLLSADYSQIELRMLAHMADEQAMIQAFLEDADIHTRTACQLFNVSAKDVTDQMRRVAKTVNFGIIYGQTDFGLSQTLGITRREAKEFMNIYFASYPNIHRYTNRVIEFCEEHGYVETLMHRRRMIPEIKDKNFMTREFGKRAAMNAPVQGSAADLIKMAMIAVKRRMEEEGVKSRLLLQIHDELILDVPDDEVEQMKKLVQDAMDHAMDLKVPLKAGIHTGRTWDEAK</sequence>
<keyword evidence="4 13" id="KW-0808">Transferase</keyword>
<feature type="domain" description="DNA-directed DNA polymerase family A palm" evidence="15">
    <location>
        <begin position="611"/>
        <end position="817"/>
    </location>
</feature>
<dbReference type="InterPro" id="IPR002421">
    <property type="entry name" value="5-3_exonuclease"/>
</dbReference>
<dbReference type="NCBIfam" id="TIGR00593">
    <property type="entry name" value="pola"/>
    <property type="match status" value="1"/>
</dbReference>
<dbReference type="Gene3D" id="1.10.150.20">
    <property type="entry name" value="5' to 3' exonuclease, C-terminal subdomain"/>
    <property type="match status" value="2"/>
</dbReference>
<reference evidence="16 17" key="1">
    <citation type="journal article" date="2016" name="Gut Pathog.">
        <title>Whole genome sequencing of "Faecalibaculum rodentium" ALO17, isolated from C57BL/6J laboratory mouse feces.</title>
        <authorList>
            <person name="Lim S."/>
            <person name="Chang D.H."/>
            <person name="Ahn S."/>
            <person name="Kim B.C."/>
        </authorList>
    </citation>
    <scope>NUCLEOTIDE SEQUENCE [LARGE SCALE GENOMIC DNA]</scope>
    <source>
        <strain evidence="16 17">Alo17</strain>
    </source>
</reference>
<accession>A0A140DTI6</accession>
<dbReference type="InterPro" id="IPR020045">
    <property type="entry name" value="DNA_polI_H3TH"/>
</dbReference>
<dbReference type="STRING" id="1702221.AALO17_08290"/>
<evidence type="ECO:0000259" key="15">
    <source>
        <dbReference type="SMART" id="SM00482"/>
    </source>
</evidence>
<dbReference type="Gene3D" id="3.30.420.10">
    <property type="entry name" value="Ribonuclease H-like superfamily/Ribonuclease H"/>
    <property type="match status" value="1"/>
</dbReference>
<dbReference type="InterPro" id="IPR020046">
    <property type="entry name" value="5-3_exonucl_a-hlix_arch_N"/>
</dbReference>
<evidence type="ECO:0000256" key="5">
    <source>
        <dbReference type="ARBA" id="ARBA00022695"/>
    </source>
</evidence>
<dbReference type="SMART" id="SM00482">
    <property type="entry name" value="POLAc"/>
    <property type="match status" value="1"/>
</dbReference>
<dbReference type="Pfam" id="PF01367">
    <property type="entry name" value="5_3_exonuc"/>
    <property type="match status" value="1"/>
</dbReference>
<dbReference type="PRINTS" id="PR00868">
    <property type="entry name" value="DNAPOLI"/>
</dbReference>
<dbReference type="Gene3D" id="3.30.70.370">
    <property type="match status" value="1"/>
</dbReference>
<keyword evidence="9 13" id="KW-0238">DNA-binding</keyword>
<evidence type="ECO:0000256" key="11">
    <source>
        <dbReference type="ARBA" id="ARBA00049244"/>
    </source>
</evidence>
<dbReference type="FunFam" id="1.10.150.20:FF:000002">
    <property type="entry name" value="DNA polymerase I"/>
    <property type="match status" value="1"/>
</dbReference>
<keyword evidence="10 13" id="KW-0234">DNA repair</keyword>
<dbReference type="InterPro" id="IPR043502">
    <property type="entry name" value="DNA/RNA_pol_sf"/>
</dbReference>
<evidence type="ECO:0000256" key="9">
    <source>
        <dbReference type="ARBA" id="ARBA00023125"/>
    </source>
</evidence>
<dbReference type="InterPro" id="IPR036279">
    <property type="entry name" value="5-3_exonuclease_C_sf"/>
</dbReference>
<dbReference type="InterPro" id="IPR029060">
    <property type="entry name" value="PIN-like_dom_sf"/>
</dbReference>
<dbReference type="SMART" id="SM00279">
    <property type="entry name" value="HhH2"/>
    <property type="match status" value="1"/>
</dbReference>
<dbReference type="Pfam" id="PF00476">
    <property type="entry name" value="DNA_pol_A"/>
    <property type="match status" value="1"/>
</dbReference>
<evidence type="ECO:0000313" key="17">
    <source>
        <dbReference type="Proteomes" id="UP000069771"/>
    </source>
</evidence>
<dbReference type="Gene3D" id="3.40.50.1010">
    <property type="entry name" value="5'-nuclease"/>
    <property type="match status" value="1"/>
</dbReference>
<dbReference type="InterPro" id="IPR036397">
    <property type="entry name" value="RNaseH_sf"/>
</dbReference>
<evidence type="ECO:0000256" key="6">
    <source>
        <dbReference type="ARBA" id="ARBA00022705"/>
    </source>
</evidence>
<dbReference type="PANTHER" id="PTHR10133">
    <property type="entry name" value="DNA POLYMERASE I"/>
    <property type="match status" value="1"/>
</dbReference>
<evidence type="ECO:0000256" key="8">
    <source>
        <dbReference type="ARBA" id="ARBA00022932"/>
    </source>
</evidence>
<dbReference type="InterPro" id="IPR018320">
    <property type="entry name" value="DNA_polymerase_1"/>
</dbReference>
<gene>
    <name evidence="13" type="primary">polA</name>
    <name evidence="16" type="ORF">AALO17_08290</name>
</gene>
<feature type="domain" description="5'-3' exonuclease" evidence="14">
    <location>
        <begin position="5"/>
        <end position="265"/>
    </location>
</feature>
<evidence type="ECO:0000256" key="12">
    <source>
        <dbReference type="NCBIfam" id="TIGR00593"/>
    </source>
</evidence>
<proteinExistence type="inferred from homology"/>
<keyword evidence="8 13" id="KW-0239">DNA-directed DNA polymerase</keyword>
<dbReference type="Gene3D" id="1.20.1060.10">
    <property type="entry name" value="Taq DNA Polymerase, Chain T, domain 4"/>
    <property type="match status" value="1"/>
</dbReference>
<dbReference type="GO" id="GO:0006302">
    <property type="term" value="P:double-strand break repair"/>
    <property type="evidence" value="ECO:0007669"/>
    <property type="project" value="TreeGrafter"/>
</dbReference>
<keyword evidence="7 13" id="KW-0227">DNA damage</keyword>
<keyword evidence="5 13" id="KW-0548">Nucleotidyltransferase</keyword>
<dbReference type="SUPFAM" id="SSF56672">
    <property type="entry name" value="DNA/RNA polymerases"/>
    <property type="match status" value="1"/>
</dbReference>
<organism evidence="16 17">
    <name type="scientific">Faecalibaculum rodentium</name>
    <dbReference type="NCBI Taxonomy" id="1702221"/>
    <lineage>
        <taxon>Bacteria</taxon>
        <taxon>Bacillati</taxon>
        <taxon>Bacillota</taxon>
        <taxon>Erysipelotrichia</taxon>
        <taxon>Erysipelotrichales</taxon>
        <taxon>Erysipelotrichaceae</taxon>
        <taxon>Faecalibaculum</taxon>
    </lineage>
</organism>
<dbReference type="PANTHER" id="PTHR10133:SF27">
    <property type="entry name" value="DNA POLYMERASE NU"/>
    <property type="match status" value="1"/>
</dbReference>
<dbReference type="NCBIfam" id="NF004397">
    <property type="entry name" value="PRK05755.1"/>
    <property type="match status" value="1"/>
</dbReference>
<evidence type="ECO:0000313" key="16">
    <source>
        <dbReference type="EMBL" id="AMK53963.1"/>
    </source>
</evidence>
<dbReference type="FunFam" id="1.10.150.20:FF:000003">
    <property type="entry name" value="DNA polymerase I"/>
    <property type="match status" value="1"/>
</dbReference>
<evidence type="ECO:0000256" key="4">
    <source>
        <dbReference type="ARBA" id="ARBA00022679"/>
    </source>
</evidence>
<protein>
    <recommendedName>
        <fullName evidence="3 12">DNA polymerase I</fullName>
        <ecNumber evidence="2 12">2.7.7.7</ecNumber>
    </recommendedName>
</protein>
<dbReference type="Pfam" id="PF02739">
    <property type="entry name" value="5_3_exonuc_N"/>
    <property type="match status" value="1"/>
</dbReference>
<comment type="subunit">
    <text evidence="13">Single-chain monomer with multiple functions.</text>
</comment>
<evidence type="ECO:0000256" key="10">
    <source>
        <dbReference type="ARBA" id="ARBA00023204"/>
    </source>
</evidence>
<evidence type="ECO:0000256" key="1">
    <source>
        <dbReference type="ARBA" id="ARBA00007705"/>
    </source>
</evidence>
<dbReference type="GO" id="GO:0003677">
    <property type="term" value="F:DNA binding"/>
    <property type="evidence" value="ECO:0007669"/>
    <property type="project" value="UniProtKB-UniRule"/>
</dbReference>
<comment type="catalytic activity">
    <reaction evidence="11 13">
        <text>DNA(n) + a 2'-deoxyribonucleoside 5'-triphosphate = DNA(n+1) + diphosphate</text>
        <dbReference type="Rhea" id="RHEA:22508"/>
        <dbReference type="Rhea" id="RHEA-COMP:17339"/>
        <dbReference type="Rhea" id="RHEA-COMP:17340"/>
        <dbReference type="ChEBI" id="CHEBI:33019"/>
        <dbReference type="ChEBI" id="CHEBI:61560"/>
        <dbReference type="ChEBI" id="CHEBI:173112"/>
        <dbReference type="EC" id="2.7.7.7"/>
    </reaction>
</comment>
<evidence type="ECO:0000256" key="7">
    <source>
        <dbReference type="ARBA" id="ARBA00022763"/>
    </source>
</evidence>
<keyword evidence="17" id="KW-1185">Reference proteome</keyword>
<dbReference type="FunFam" id="1.20.1060.10:FF:000001">
    <property type="entry name" value="DNA polymerase I"/>
    <property type="match status" value="1"/>
</dbReference>
<dbReference type="GO" id="GO:0008409">
    <property type="term" value="F:5'-3' exonuclease activity"/>
    <property type="evidence" value="ECO:0007669"/>
    <property type="project" value="UniProtKB-UniRule"/>
</dbReference>
<dbReference type="InterPro" id="IPR001098">
    <property type="entry name" value="DNA-dir_DNA_pol_A_palm_dom"/>
</dbReference>
<dbReference type="CDD" id="cd08637">
    <property type="entry name" value="DNA_pol_A_pol_I_C"/>
    <property type="match status" value="1"/>
</dbReference>
<keyword evidence="13" id="KW-0378">Hydrolase</keyword>
<comment type="function">
    <text evidence="13">In addition to polymerase activity, this DNA polymerase exhibits 5'-3' exonuclease activity.</text>
</comment>
<dbReference type="PATRIC" id="fig|1702221.3.peg.802"/>
<dbReference type="Proteomes" id="UP000069771">
    <property type="component" value="Chromosome"/>
</dbReference>
<comment type="similarity">
    <text evidence="1 13">Belongs to the DNA polymerase type-A family.</text>
</comment>
<evidence type="ECO:0000259" key="14">
    <source>
        <dbReference type="SMART" id="SM00475"/>
    </source>
</evidence>
<keyword evidence="13" id="KW-0540">Nuclease</keyword>
<dbReference type="InterPro" id="IPR002298">
    <property type="entry name" value="DNA_polymerase_A"/>
</dbReference>
<dbReference type="CDD" id="cd09898">
    <property type="entry name" value="H3TH_53EXO"/>
    <property type="match status" value="1"/>
</dbReference>
<dbReference type="AlphaFoldDB" id="A0A140DTI6"/>
<dbReference type="KEGG" id="fro:AALO17_08290"/>
<dbReference type="EMBL" id="CP011391">
    <property type="protein sequence ID" value="AMK53963.1"/>
    <property type="molecule type" value="Genomic_DNA"/>
</dbReference>
<dbReference type="SMART" id="SM00475">
    <property type="entry name" value="53EXOc"/>
    <property type="match status" value="1"/>
</dbReference>
<keyword evidence="13" id="KW-0269">Exonuclease</keyword>
<dbReference type="GO" id="GO:0003887">
    <property type="term" value="F:DNA-directed DNA polymerase activity"/>
    <property type="evidence" value="ECO:0007669"/>
    <property type="project" value="UniProtKB-UniRule"/>
</dbReference>
<evidence type="ECO:0000256" key="3">
    <source>
        <dbReference type="ARBA" id="ARBA00020311"/>
    </source>
</evidence>
<dbReference type="GO" id="GO:0006261">
    <property type="term" value="P:DNA-templated DNA replication"/>
    <property type="evidence" value="ECO:0007669"/>
    <property type="project" value="UniProtKB-UniRule"/>
</dbReference>
<dbReference type="InterPro" id="IPR008918">
    <property type="entry name" value="HhH2"/>
</dbReference>
<keyword evidence="6 13" id="KW-0235">DNA replication</keyword>
<name>A0A140DTI6_9FIRM</name>
<dbReference type="CDD" id="cd09859">
    <property type="entry name" value="PIN_53EXO"/>
    <property type="match status" value="1"/>
</dbReference>
<dbReference type="SUPFAM" id="SSF47807">
    <property type="entry name" value="5' to 3' exonuclease, C-terminal subdomain"/>
    <property type="match status" value="1"/>
</dbReference>
<evidence type="ECO:0000256" key="2">
    <source>
        <dbReference type="ARBA" id="ARBA00012417"/>
    </source>
</evidence>
<dbReference type="EC" id="2.7.7.7" evidence="2 12"/>
<evidence type="ECO:0000256" key="13">
    <source>
        <dbReference type="RuleBase" id="RU004460"/>
    </source>
</evidence>
<dbReference type="SUPFAM" id="SSF88723">
    <property type="entry name" value="PIN domain-like"/>
    <property type="match status" value="1"/>
</dbReference>